<evidence type="ECO:0000313" key="1">
    <source>
        <dbReference type="EMBL" id="JAE03681.1"/>
    </source>
</evidence>
<sequence>MTPILQQYLDLSTDTYTSAPTLDHIGGKVTMRERSSTTIAVR</sequence>
<reference evidence="1" key="2">
    <citation type="journal article" date="2015" name="Data Brief">
        <title>Shoot transcriptome of the giant reed, Arundo donax.</title>
        <authorList>
            <person name="Barrero R.A."/>
            <person name="Guerrero F.D."/>
            <person name="Moolhuijzen P."/>
            <person name="Goolsby J.A."/>
            <person name="Tidwell J."/>
            <person name="Bellgard S.E."/>
            <person name="Bellgard M.I."/>
        </authorList>
    </citation>
    <scope>NUCLEOTIDE SEQUENCE</scope>
    <source>
        <tissue evidence="1">Shoot tissue taken approximately 20 cm above the soil surface</tissue>
    </source>
</reference>
<name>A0A0A9F0N8_ARUDO</name>
<accession>A0A0A9F0N8</accession>
<organism evidence="1">
    <name type="scientific">Arundo donax</name>
    <name type="common">Giant reed</name>
    <name type="synonym">Donax arundinaceus</name>
    <dbReference type="NCBI Taxonomy" id="35708"/>
    <lineage>
        <taxon>Eukaryota</taxon>
        <taxon>Viridiplantae</taxon>
        <taxon>Streptophyta</taxon>
        <taxon>Embryophyta</taxon>
        <taxon>Tracheophyta</taxon>
        <taxon>Spermatophyta</taxon>
        <taxon>Magnoliopsida</taxon>
        <taxon>Liliopsida</taxon>
        <taxon>Poales</taxon>
        <taxon>Poaceae</taxon>
        <taxon>PACMAD clade</taxon>
        <taxon>Arundinoideae</taxon>
        <taxon>Arundineae</taxon>
        <taxon>Arundo</taxon>
    </lineage>
</organism>
<dbReference type="EMBL" id="GBRH01194215">
    <property type="protein sequence ID" value="JAE03681.1"/>
    <property type="molecule type" value="Transcribed_RNA"/>
</dbReference>
<proteinExistence type="predicted"/>
<reference evidence="1" key="1">
    <citation type="submission" date="2014-09" db="EMBL/GenBank/DDBJ databases">
        <authorList>
            <person name="Magalhaes I.L.F."/>
            <person name="Oliveira U."/>
            <person name="Santos F.R."/>
            <person name="Vidigal T.H.D.A."/>
            <person name="Brescovit A.D."/>
            <person name="Santos A.J."/>
        </authorList>
    </citation>
    <scope>NUCLEOTIDE SEQUENCE</scope>
    <source>
        <tissue evidence="1">Shoot tissue taken approximately 20 cm above the soil surface</tissue>
    </source>
</reference>
<protein>
    <submittedName>
        <fullName evidence="1">Uncharacterized protein</fullName>
    </submittedName>
</protein>
<dbReference type="AlphaFoldDB" id="A0A0A9F0N8"/>